<evidence type="ECO:0000313" key="1">
    <source>
        <dbReference type="EMBL" id="ACZ81804.1"/>
    </source>
</evidence>
<proteinExistence type="evidence at transcript level"/>
<protein>
    <submittedName>
        <fullName evidence="1">Erythrocyte membrane protein</fullName>
    </submittedName>
</protein>
<name>D3GHY4_PLAFA</name>
<feature type="non-terminal residue" evidence="1">
    <location>
        <position position="1"/>
    </location>
</feature>
<sequence length="120" mass="14165">DIGDIVRGKDPLLWLYTRKKTKRTIKMISLKRFLGKYMTIWIKKIATKVMPTKIIINYEKIGGMLIRREVWKALHCFAPMKLNIMLLDPMELSPSYFFNAPASHDVPLPFLNYVSLLFYR</sequence>
<dbReference type="EMBL" id="FJ876610">
    <property type="protein sequence ID" value="ACZ81804.1"/>
    <property type="molecule type" value="mRNA"/>
</dbReference>
<reference evidence="1" key="1">
    <citation type="journal article" date="2009" name="Malar. J.">
        <title>Sequence variation of PfEMP1-DBLalpha in association with rosette formation in Plasmodium falciparum isolates causing severe and uncomplicated malaria.</title>
        <authorList>
            <person name="Horata N."/>
            <person name="Kalambaheti T."/>
            <person name="Craig A."/>
            <person name="Khusmith S."/>
        </authorList>
    </citation>
    <scope>NUCLEOTIDE SEQUENCE</scope>
</reference>
<dbReference type="AlphaFoldDB" id="D3GHY4"/>
<feature type="non-terminal residue" evidence="1">
    <location>
        <position position="120"/>
    </location>
</feature>
<gene>
    <name evidence="1" type="primary">var</name>
</gene>
<accession>D3GHY4</accession>
<organism evidence="1">
    <name type="scientific">Plasmodium falciparum</name>
    <name type="common">malaria parasite P. falciparum</name>
    <dbReference type="NCBI Taxonomy" id="5833"/>
    <lineage>
        <taxon>Eukaryota</taxon>
        <taxon>Sar</taxon>
        <taxon>Alveolata</taxon>
        <taxon>Apicomplexa</taxon>
        <taxon>Aconoidasida</taxon>
        <taxon>Haemosporida</taxon>
        <taxon>Plasmodiidae</taxon>
        <taxon>Plasmodium</taxon>
        <taxon>Plasmodium (Laverania)</taxon>
    </lineage>
</organism>